<feature type="compositionally biased region" description="Low complexity" evidence="1">
    <location>
        <begin position="166"/>
        <end position="183"/>
    </location>
</feature>
<feature type="compositionally biased region" description="Basic and acidic residues" evidence="1">
    <location>
        <begin position="781"/>
        <end position="805"/>
    </location>
</feature>
<accession>A0A1X6NYL7</accession>
<reference evidence="2 3" key="1">
    <citation type="submission" date="2017-03" db="EMBL/GenBank/DDBJ databases">
        <title>WGS assembly of Porphyra umbilicalis.</title>
        <authorList>
            <person name="Brawley S.H."/>
            <person name="Blouin N.A."/>
            <person name="Ficko-Blean E."/>
            <person name="Wheeler G.L."/>
            <person name="Lohr M."/>
            <person name="Goodson H.V."/>
            <person name="Jenkins J.W."/>
            <person name="Blaby-Haas C.E."/>
            <person name="Helliwell K.E."/>
            <person name="Chan C."/>
            <person name="Marriage T."/>
            <person name="Bhattacharya D."/>
            <person name="Klein A.S."/>
            <person name="Badis Y."/>
            <person name="Brodie J."/>
            <person name="Cao Y."/>
            <person name="Collen J."/>
            <person name="Dittami S.M."/>
            <person name="Gachon C.M."/>
            <person name="Green B.R."/>
            <person name="Karpowicz S."/>
            <person name="Kim J.W."/>
            <person name="Kudahl U."/>
            <person name="Lin S."/>
            <person name="Michel G."/>
            <person name="Mittag M."/>
            <person name="Olson B.J."/>
            <person name="Pangilinan J."/>
            <person name="Peng Y."/>
            <person name="Qiu H."/>
            <person name="Shu S."/>
            <person name="Singer J.T."/>
            <person name="Smith A.G."/>
            <person name="Sprecher B.N."/>
            <person name="Wagner V."/>
            <person name="Wang W."/>
            <person name="Wang Z.-Y."/>
            <person name="Yan J."/>
            <person name="Yarish C."/>
            <person name="Zoeuner-Riek S."/>
            <person name="Zhuang Y."/>
            <person name="Zou Y."/>
            <person name="Lindquist E.A."/>
            <person name="Grimwood J."/>
            <person name="Barry K."/>
            <person name="Rokhsar D.S."/>
            <person name="Schmutz J."/>
            <person name="Stiller J.W."/>
            <person name="Grossman A.R."/>
            <person name="Prochnik S.E."/>
        </authorList>
    </citation>
    <scope>NUCLEOTIDE SEQUENCE [LARGE SCALE GENOMIC DNA]</scope>
    <source>
        <strain evidence="2">4086291</strain>
    </source>
</reference>
<feature type="compositionally biased region" description="Basic residues" evidence="1">
    <location>
        <begin position="109"/>
        <end position="121"/>
    </location>
</feature>
<feature type="compositionally biased region" description="Gly residues" evidence="1">
    <location>
        <begin position="760"/>
        <end position="772"/>
    </location>
</feature>
<feature type="region of interest" description="Disordered" evidence="1">
    <location>
        <begin position="52"/>
        <end position="196"/>
    </location>
</feature>
<feature type="compositionally biased region" description="Basic and acidic residues" evidence="1">
    <location>
        <begin position="421"/>
        <end position="440"/>
    </location>
</feature>
<feature type="compositionally biased region" description="Basic and acidic residues" evidence="1">
    <location>
        <begin position="597"/>
        <end position="606"/>
    </location>
</feature>
<feature type="compositionally biased region" description="Pro residues" evidence="1">
    <location>
        <begin position="517"/>
        <end position="526"/>
    </location>
</feature>
<feature type="compositionally biased region" description="Gly residues" evidence="1">
    <location>
        <begin position="607"/>
        <end position="622"/>
    </location>
</feature>
<feature type="compositionally biased region" description="Low complexity" evidence="1">
    <location>
        <begin position="269"/>
        <end position="282"/>
    </location>
</feature>
<feature type="compositionally biased region" description="Basic and acidic residues" evidence="1">
    <location>
        <begin position="361"/>
        <end position="370"/>
    </location>
</feature>
<feature type="compositionally biased region" description="Low complexity" evidence="1">
    <location>
        <begin position="564"/>
        <end position="575"/>
    </location>
</feature>
<feature type="region of interest" description="Disordered" evidence="1">
    <location>
        <begin position="1119"/>
        <end position="1158"/>
    </location>
</feature>
<feature type="compositionally biased region" description="Gly residues" evidence="1">
    <location>
        <begin position="644"/>
        <end position="658"/>
    </location>
</feature>
<feature type="compositionally biased region" description="Basic and acidic residues" evidence="1">
    <location>
        <begin position="866"/>
        <end position="878"/>
    </location>
</feature>
<feature type="compositionally biased region" description="Low complexity" evidence="1">
    <location>
        <begin position="235"/>
        <end position="263"/>
    </location>
</feature>
<name>A0A1X6NYL7_PORUM</name>
<feature type="compositionally biased region" description="Basic residues" evidence="1">
    <location>
        <begin position="701"/>
        <end position="716"/>
    </location>
</feature>
<feature type="region of interest" description="Disordered" evidence="1">
    <location>
        <begin position="829"/>
        <end position="904"/>
    </location>
</feature>
<gene>
    <name evidence="2" type="ORF">BU14_0334s0007</name>
</gene>
<feature type="compositionally biased region" description="Basic residues" evidence="1">
    <location>
        <begin position="146"/>
        <end position="159"/>
    </location>
</feature>
<feature type="compositionally biased region" description="Pro residues" evidence="1">
    <location>
        <begin position="131"/>
        <end position="145"/>
    </location>
</feature>
<keyword evidence="3" id="KW-1185">Reference proteome</keyword>
<feature type="compositionally biased region" description="Basic and acidic residues" evidence="1">
    <location>
        <begin position="623"/>
        <end position="642"/>
    </location>
</feature>
<evidence type="ECO:0000313" key="3">
    <source>
        <dbReference type="Proteomes" id="UP000218209"/>
    </source>
</evidence>
<proteinExistence type="predicted"/>
<feature type="compositionally biased region" description="Basic and acidic residues" evidence="1">
    <location>
        <begin position="548"/>
        <end position="557"/>
    </location>
</feature>
<dbReference type="EMBL" id="KV918986">
    <property type="protein sequence ID" value="OSX73606.1"/>
    <property type="molecule type" value="Genomic_DNA"/>
</dbReference>
<dbReference type="Proteomes" id="UP000218209">
    <property type="component" value="Unassembled WGS sequence"/>
</dbReference>
<feature type="compositionally biased region" description="Low complexity" evidence="1">
    <location>
        <begin position="57"/>
        <end position="67"/>
    </location>
</feature>
<organism evidence="2 3">
    <name type="scientific">Porphyra umbilicalis</name>
    <name type="common">Purple laver</name>
    <name type="synonym">Red alga</name>
    <dbReference type="NCBI Taxonomy" id="2786"/>
    <lineage>
        <taxon>Eukaryota</taxon>
        <taxon>Rhodophyta</taxon>
        <taxon>Bangiophyceae</taxon>
        <taxon>Bangiales</taxon>
        <taxon>Bangiaceae</taxon>
        <taxon>Porphyra</taxon>
    </lineage>
</organism>
<feature type="compositionally biased region" description="Pro residues" evidence="1">
    <location>
        <begin position="225"/>
        <end position="234"/>
    </location>
</feature>
<feature type="compositionally biased region" description="Basic residues" evidence="1">
    <location>
        <begin position="527"/>
        <end position="542"/>
    </location>
</feature>
<evidence type="ECO:0000313" key="2">
    <source>
        <dbReference type="EMBL" id="OSX73606.1"/>
    </source>
</evidence>
<feature type="region of interest" description="Disordered" evidence="1">
    <location>
        <begin position="217"/>
        <end position="805"/>
    </location>
</feature>
<feature type="compositionally biased region" description="Basic residues" evidence="1">
    <location>
        <begin position="286"/>
        <end position="320"/>
    </location>
</feature>
<feature type="compositionally biased region" description="Basic residues" evidence="1">
    <location>
        <begin position="579"/>
        <end position="596"/>
    </location>
</feature>
<feature type="region of interest" description="Disordered" evidence="1">
    <location>
        <begin position="1070"/>
        <end position="1089"/>
    </location>
</feature>
<evidence type="ECO:0000256" key="1">
    <source>
        <dbReference type="SAM" id="MobiDB-lite"/>
    </source>
</evidence>
<feature type="compositionally biased region" description="Gly residues" evidence="1">
    <location>
        <begin position="839"/>
        <end position="850"/>
    </location>
</feature>
<feature type="compositionally biased region" description="Gly residues" evidence="1">
    <location>
        <begin position="395"/>
        <end position="420"/>
    </location>
</feature>
<protein>
    <submittedName>
        <fullName evidence="2">Uncharacterized protein</fullName>
    </submittedName>
</protein>
<feature type="compositionally biased region" description="Low complexity" evidence="1">
    <location>
        <begin position="666"/>
        <end position="680"/>
    </location>
</feature>
<sequence length="1459" mass="154575">MAFPCEWGVFARGYRAFMSGSWCAHFVLVVNRRLDRRPRGHSSAARLDEWKAAPDMAGGSTAAAPATHTHRRHRPGGGNGSPHVHHTRGSRQGIHPTPAPPSTRAQPRPTRRAAAHTRGTTRHAAATPPATSAPPPPLTPAAPPHAPRRHRRRQRRKPPPRAENVRTIPAASARRTPPTASRGTPPPPSSAAAAAATPGCAAAARATRGHGGAAAAAAVSSAASTPPPPSPSPSPSVAAAPSNDAVSPAAATPRGGSATASPAGPAPSSPSASAAAAVPAAGPRERARKRARRRQQRERRRRRRCRRRAAQQRRCRRRCRGCRERAARRAPPPRGGERGSRGGGRLLCPRRRRGGGVGPRQPRERHEQRPVKGGQVPNARRRRGRVGHAAAARRGGSGGGRLQQHRIGGGEGAEGVGEWQGGRREEREEGVDERREEGRRQGVGNPPDARDGRRQRGGGGGGGGAPTPRPAPRPRRRGGGGPARAPPPRPHRRPPTRMRSCQSPPRGRLCPRRHAPCAPPPPPPPPRRPRGGRPLPRRRRRHPPIEQIKAEGEERGEGLGGQAPHGAGAPAAPVDGARERRRRRRRGGERRPRRPVRHAEDGREGGGGDGARVGRVGGAVGGGRRERRPELLRPVKVGERPNRQGGGAGGDDAGGGGGEPPPAAPPAAAAAATAAAVAAEDGGEGAHKAGVGRQEGLLIVAHRRHGRRHAHGRFRGRQPPDGIRGRNIRKHLRLREQRRAGGGHGGGRRVGDGRRRGGGGRRVWGGGRGGGHQPPQVPRRQRAEVGEEAHVPRRVGRDGRRGRREGVFERLQRLGGGVPAAAAAAAAAARRGGGRRGRGGGGGGGGGGGRGRAESRVGPPPPPPGHDAEAPVGPEDRQRRRRRRGGQRRADDVGPSRLNGRQSDRFGRIPVTVLEFRKEARTAACVAHVHDTAAASRVWRGQRGARREEAMEASVATAATGTMALRLATLSAIPAPTKHYGRPLVEFLTVDDLRRGASTGSGDHVALLHTIVARTARWSLLRRRPQAGNREAGGNEDQPPCDAECRPPVYVDGPVSAIPILSDAHVWRDGRRTRERRHATAPGAAGSARLAPGPVAVTVVEPGGNTNRTRTLYSVLSQSLPGDQVSDRRATGTTVPLPTDVPLAGAGGAPPMPSAADWPAPRRYATRYVLGVNGSRAVGQLIVSPSTHEVDVARIVRGGPTVTAAAPVPFLVGIPCATVKPVKPAAAVAAGTTRRASRPVVPRPIFHNHDTATAVRVCRHRHTNVAQVRGRHGRVVGDARRARRPDAALQEGDEIVLRWRAAGPAAATAVKRQAAVTATATAGPAQHHSRYRRDKCGAAIPLPGAVVPNHCVSRRMEAAPKLGACVVGHGGSKPKGRNQHWRGERFREIRWVPRWENGDQSGFCRGMTNPSGRRMGQDHQMCQPACQPYDQYALTRRILREKITRFDINSTGLVETRAT</sequence>